<dbReference type="OrthoDB" id="6627600at2759"/>
<organism evidence="1 2">
    <name type="scientific">Ladona fulva</name>
    <name type="common">Scarce chaser dragonfly</name>
    <name type="synonym">Libellula fulva</name>
    <dbReference type="NCBI Taxonomy" id="123851"/>
    <lineage>
        <taxon>Eukaryota</taxon>
        <taxon>Metazoa</taxon>
        <taxon>Ecdysozoa</taxon>
        <taxon>Arthropoda</taxon>
        <taxon>Hexapoda</taxon>
        <taxon>Insecta</taxon>
        <taxon>Pterygota</taxon>
        <taxon>Palaeoptera</taxon>
        <taxon>Odonata</taxon>
        <taxon>Epiprocta</taxon>
        <taxon>Anisoptera</taxon>
        <taxon>Libelluloidea</taxon>
        <taxon>Libellulidae</taxon>
        <taxon>Ladona</taxon>
    </lineage>
</organism>
<sequence>MKGALSRMKQVAGNATISHCVIHRHSLAIRRMLHDIKVVLIGTVKIINSVKSRPLPVRLLKRRRSGYRSLPTLAAHRRVGYQGEDSSLKQKYREGAKKSYGCV</sequence>
<dbReference type="Proteomes" id="UP000792457">
    <property type="component" value="Unassembled WGS sequence"/>
</dbReference>
<dbReference type="EMBL" id="KZ309230">
    <property type="protein sequence ID" value="KAG8237841.1"/>
    <property type="molecule type" value="Genomic_DNA"/>
</dbReference>
<reference evidence="1" key="1">
    <citation type="submission" date="2013-04" db="EMBL/GenBank/DDBJ databases">
        <authorList>
            <person name="Qu J."/>
            <person name="Murali S.C."/>
            <person name="Bandaranaike D."/>
            <person name="Bellair M."/>
            <person name="Blankenburg K."/>
            <person name="Chao H."/>
            <person name="Dinh H."/>
            <person name="Doddapaneni H."/>
            <person name="Downs B."/>
            <person name="Dugan-Rocha S."/>
            <person name="Elkadiri S."/>
            <person name="Gnanaolivu R.D."/>
            <person name="Hernandez B."/>
            <person name="Javaid M."/>
            <person name="Jayaseelan J.C."/>
            <person name="Lee S."/>
            <person name="Li M."/>
            <person name="Ming W."/>
            <person name="Munidasa M."/>
            <person name="Muniz J."/>
            <person name="Nguyen L."/>
            <person name="Ongeri F."/>
            <person name="Osuji N."/>
            <person name="Pu L.-L."/>
            <person name="Puazo M."/>
            <person name="Qu C."/>
            <person name="Quiroz J."/>
            <person name="Raj R."/>
            <person name="Weissenberger G."/>
            <person name="Xin Y."/>
            <person name="Zou X."/>
            <person name="Han Y."/>
            <person name="Richards S."/>
            <person name="Worley K."/>
            <person name="Muzny D."/>
            <person name="Gibbs R."/>
        </authorList>
    </citation>
    <scope>NUCLEOTIDE SEQUENCE</scope>
    <source>
        <strain evidence="1">Sampled in the wild</strain>
    </source>
</reference>
<dbReference type="AlphaFoldDB" id="A0A8K0KM37"/>
<evidence type="ECO:0000313" key="1">
    <source>
        <dbReference type="EMBL" id="KAG8237841.1"/>
    </source>
</evidence>
<name>A0A8K0KM37_LADFU</name>
<gene>
    <name evidence="1" type="ORF">J437_LFUL002450</name>
</gene>
<protein>
    <submittedName>
        <fullName evidence="1">Uncharacterized protein</fullName>
    </submittedName>
</protein>
<reference evidence="1" key="2">
    <citation type="submission" date="2017-10" db="EMBL/GenBank/DDBJ databases">
        <title>Ladona fulva Genome sequencing and assembly.</title>
        <authorList>
            <person name="Murali S."/>
            <person name="Richards S."/>
            <person name="Bandaranaike D."/>
            <person name="Bellair M."/>
            <person name="Blankenburg K."/>
            <person name="Chao H."/>
            <person name="Dinh H."/>
            <person name="Doddapaneni H."/>
            <person name="Dugan-Rocha S."/>
            <person name="Elkadiri S."/>
            <person name="Gnanaolivu R."/>
            <person name="Hernandez B."/>
            <person name="Skinner E."/>
            <person name="Javaid M."/>
            <person name="Lee S."/>
            <person name="Li M."/>
            <person name="Ming W."/>
            <person name="Munidasa M."/>
            <person name="Muniz J."/>
            <person name="Nguyen L."/>
            <person name="Hughes D."/>
            <person name="Osuji N."/>
            <person name="Pu L.-L."/>
            <person name="Puazo M."/>
            <person name="Qu C."/>
            <person name="Quiroz J."/>
            <person name="Raj R."/>
            <person name="Weissenberger G."/>
            <person name="Xin Y."/>
            <person name="Zou X."/>
            <person name="Han Y."/>
            <person name="Worley K."/>
            <person name="Muzny D."/>
            <person name="Gibbs R."/>
        </authorList>
    </citation>
    <scope>NUCLEOTIDE SEQUENCE</scope>
    <source>
        <strain evidence="1">Sampled in the wild</strain>
    </source>
</reference>
<accession>A0A8K0KM37</accession>
<keyword evidence="2" id="KW-1185">Reference proteome</keyword>
<evidence type="ECO:0000313" key="2">
    <source>
        <dbReference type="Proteomes" id="UP000792457"/>
    </source>
</evidence>
<proteinExistence type="predicted"/>
<comment type="caution">
    <text evidence="1">The sequence shown here is derived from an EMBL/GenBank/DDBJ whole genome shotgun (WGS) entry which is preliminary data.</text>
</comment>